<dbReference type="PANTHER" id="PTHR43476">
    <property type="entry name" value="3-(3-HYDROXY-PHENYL)PROPIONATE/3-HYDROXYCINNAMIC ACID HYDROXYLASE"/>
    <property type="match status" value="1"/>
</dbReference>
<comment type="caution">
    <text evidence="4">The sequence shown here is derived from an EMBL/GenBank/DDBJ whole genome shotgun (WGS) entry which is preliminary data.</text>
</comment>
<evidence type="ECO:0000256" key="2">
    <source>
        <dbReference type="ARBA" id="ARBA00023027"/>
    </source>
</evidence>
<keyword evidence="2" id="KW-0520">NAD</keyword>
<evidence type="ECO:0000259" key="3">
    <source>
        <dbReference type="Pfam" id="PF01494"/>
    </source>
</evidence>
<feature type="domain" description="FAD-binding" evidence="3">
    <location>
        <begin position="8"/>
        <end position="350"/>
    </location>
</feature>
<keyword evidence="5" id="KW-1185">Reference proteome</keyword>
<proteinExistence type="predicted"/>
<accession>A0ABT6ZNC1</accession>
<dbReference type="Pfam" id="PF01494">
    <property type="entry name" value="FAD_binding_3"/>
    <property type="match status" value="1"/>
</dbReference>
<dbReference type="PRINTS" id="PR00420">
    <property type="entry name" value="RNGMNOXGNASE"/>
</dbReference>
<keyword evidence="1" id="KW-0560">Oxidoreductase</keyword>
<dbReference type="InterPro" id="IPR002938">
    <property type="entry name" value="FAD-bd"/>
</dbReference>
<organism evidence="4 5">
    <name type="scientific">Streptomyces iconiensis</name>
    <dbReference type="NCBI Taxonomy" id="1384038"/>
    <lineage>
        <taxon>Bacteria</taxon>
        <taxon>Bacillati</taxon>
        <taxon>Actinomycetota</taxon>
        <taxon>Actinomycetes</taxon>
        <taxon>Kitasatosporales</taxon>
        <taxon>Streptomycetaceae</taxon>
        <taxon>Streptomyces</taxon>
    </lineage>
</organism>
<dbReference type="SUPFAM" id="SSF51905">
    <property type="entry name" value="FAD/NAD(P)-binding domain"/>
    <property type="match status" value="1"/>
</dbReference>
<evidence type="ECO:0000313" key="5">
    <source>
        <dbReference type="Proteomes" id="UP001214441"/>
    </source>
</evidence>
<evidence type="ECO:0000313" key="4">
    <source>
        <dbReference type="EMBL" id="MDJ1130552.1"/>
    </source>
</evidence>
<dbReference type="EMBL" id="JANCPR020000001">
    <property type="protein sequence ID" value="MDJ1130552.1"/>
    <property type="molecule type" value="Genomic_DNA"/>
</dbReference>
<protein>
    <submittedName>
        <fullName evidence="4">NAD(P)/FAD-dependent oxidoreductase</fullName>
    </submittedName>
</protein>
<dbReference type="RefSeq" id="WP_274039771.1">
    <property type="nucleotide sequence ID" value="NZ_JANCPR020000001.1"/>
</dbReference>
<dbReference type="Proteomes" id="UP001214441">
    <property type="component" value="Unassembled WGS sequence"/>
</dbReference>
<dbReference type="Gene3D" id="3.50.50.60">
    <property type="entry name" value="FAD/NAD(P)-binding domain"/>
    <property type="match status" value="2"/>
</dbReference>
<dbReference type="InterPro" id="IPR036188">
    <property type="entry name" value="FAD/NAD-bd_sf"/>
</dbReference>
<dbReference type="PANTHER" id="PTHR43476:SF4">
    <property type="entry name" value="BLR0106 PROTEIN"/>
    <property type="match status" value="1"/>
</dbReference>
<reference evidence="4 5" key="1">
    <citation type="submission" date="2023-05" db="EMBL/GenBank/DDBJ databases">
        <title>Streptantibioticus silvisoli sp. nov., acidotolerant actinomycetes 1 from pine litter.</title>
        <authorList>
            <person name="Swiecimska M."/>
            <person name="Golinska P."/>
            <person name="Sangal V."/>
            <person name="Wachnowicz B."/>
            <person name="Goodfellow M."/>
        </authorList>
    </citation>
    <scope>NUCLEOTIDE SEQUENCE [LARGE SCALE GENOMIC DNA]</scope>
    <source>
        <strain evidence="4 5">DSM 42109</strain>
    </source>
</reference>
<dbReference type="InterPro" id="IPR050631">
    <property type="entry name" value="PheA/TfdB_FAD_monoxygenase"/>
</dbReference>
<name>A0ABT6ZNC1_9ACTN</name>
<sequence length="398" mass="42556">MGDETSQADCCIVGGGPAGLVLALLLARRGRDVTVVDRREHLAQGGPAHAPFLSPPSLDLLQHMGLLDALEPYGQRVRQVREYDTMGGHSTLDYASVPGGSYPYALSVPLRAMAGALQDALLREPTVRIMTGTSVQGLTGEPATGYGLDLRRGDTPVRVESRFVIGSDGKFSALRDMAGIETEVFAFDRPAVMVELPLPEGTPERITAHRDHEGALVATMPVAEGKLTVLWAADPDAYRRIKESGIGALRSRLAHAVPALTDLLAANLSTWEQVIEVHHHVVRPAHWHRGNLGLLGDSAHGVHSFGAQGLNLALGDAVVLSDVLNSAAEKGFPEPLAAYEALRRPYVERFQQLQQSLAVLSSSPRQPVRDSGMYAAIAEVMTLGQPEVTPLHALVTSA</sequence>
<evidence type="ECO:0000256" key="1">
    <source>
        <dbReference type="ARBA" id="ARBA00023002"/>
    </source>
</evidence>
<gene>
    <name evidence="4" type="ORF">NMN56_001010</name>
</gene>